<dbReference type="RefSeq" id="WP_104506201.1">
    <property type="nucleotide sequence ID" value="NZ_JACIGC010000012.1"/>
</dbReference>
<dbReference type="OrthoDB" id="9794834at2"/>
<dbReference type="AlphaFoldDB" id="A0A2S6NFL1"/>
<gene>
    <name evidence="1" type="ORF">CCR94_01920</name>
</gene>
<dbReference type="GO" id="GO:0003677">
    <property type="term" value="F:DNA binding"/>
    <property type="evidence" value="ECO:0007669"/>
    <property type="project" value="InterPro"/>
</dbReference>
<organism evidence="1 2">
    <name type="scientific">Rhodoblastus sphagnicola</name>
    <dbReference type="NCBI Taxonomy" id="333368"/>
    <lineage>
        <taxon>Bacteria</taxon>
        <taxon>Pseudomonadati</taxon>
        <taxon>Pseudomonadota</taxon>
        <taxon>Alphaproteobacteria</taxon>
        <taxon>Hyphomicrobiales</taxon>
        <taxon>Rhodoblastaceae</taxon>
        <taxon>Rhodoblastus</taxon>
    </lineage>
</organism>
<dbReference type="Gene3D" id="1.10.260.40">
    <property type="entry name" value="lambda repressor-like DNA-binding domains"/>
    <property type="match status" value="1"/>
</dbReference>
<dbReference type="SMART" id="SM00530">
    <property type="entry name" value="HTH_XRE"/>
    <property type="match status" value="1"/>
</dbReference>
<evidence type="ECO:0000313" key="1">
    <source>
        <dbReference type="EMBL" id="PPQ33380.1"/>
    </source>
</evidence>
<dbReference type="InterPro" id="IPR001387">
    <property type="entry name" value="Cro/C1-type_HTH"/>
</dbReference>
<dbReference type="Pfam" id="PF13560">
    <property type="entry name" value="HTH_31"/>
    <property type="match status" value="1"/>
</dbReference>
<dbReference type="InterPro" id="IPR010982">
    <property type="entry name" value="Lambda_DNA-bd_dom_sf"/>
</dbReference>
<reference evidence="1 2" key="1">
    <citation type="journal article" date="2018" name="Arch. Microbiol.">
        <title>New insights into the metabolic potential of the phototrophic purple bacterium Rhodopila globiformis DSM 161(T) from its draft genome sequence and evidence for a vanadium-dependent nitrogenase.</title>
        <authorList>
            <person name="Imhoff J.F."/>
            <person name="Rahn T."/>
            <person name="Kunzel S."/>
            <person name="Neulinger S.C."/>
        </authorList>
    </citation>
    <scope>NUCLEOTIDE SEQUENCE [LARGE SCALE GENOMIC DNA]</scope>
    <source>
        <strain evidence="1 2">DSM 16996</strain>
    </source>
</reference>
<dbReference type="CDD" id="cd00093">
    <property type="entry name" value="HTH_XRE"/>
    <property type="match status" value="1"/>
</dbReference>
<proteinExistence type="predicted"/>
<dbReference type="SUPFAM" id="SSF47413">
    <property type="entry name" value="lambda repressor-like DNA-binding domains"/>
    <property type="match status" value="1"/>
</dbReference>
<name>A0A2S6NFL1_9HYPH</name>
<dbReference type="EMBL" id="NHSJ01000022">
    <property type="protein sequence ID" value="PPQ33380.1"/>
    <property type="molecule type" value="Genomic_DNA"/>
</dbReference>
<dbReference type="PROSITE" id="PS50943">
    <property type="entry name" value="HTH_CROC1"/>
    <property type="match status" value="1"/>
</dbReference>
<accession>A0A2S6NFL1</accession>
<dbReference type="Proteomes" id="UP000239089">
    <property type="component" value="Unassembled WGS sequence"/>
</dbReference>
<sequence>MQFSATDSIVGRRLRIFRVSKGYDLERMGAALNVDAETVERYENGAERIPPRALRVAAEVLKISLHAFFDPNHAKVVHESEPDQPDPPAESAGDIFEVIELLEHFSKIKDRVLRAEILKFVAFLSSSA</sequence>
<protein>
    <submittedName>
        <fullName evidence="1">Uncharacterized protein</fullName>
    </submittedName>
</protein>
<comment type="caution">
    <text evidence="1">The sequence shown here is derived from an EMBL/GenBank/DDBJ whole genome shotgun (WGS) entry which is preliminary data.</text>
</comment>
<evidence type="ECO:0000313" key="2">
    <source>
        <dbReference type="Proteomes" id="UP000239089"/>
    </source>
</evidence>
<keyword evidence="2" id="KW-1185">Reference proteome</keyword>